<evidence type="ECO:0000256" key="1">
    <source>
        <dbReference type="PROSITE-ProRule" id="PRU00221"/>
    </source>
</evidence>
<dbReference type="InterPro" id="IPR006594">
    <property type="entry name" value="LisH"/>
</dbReference>
<evidence type="ECO:0000313" key="3">
    <source>
        <dbReference type="RefSeq" id="XP_004505072.1"/>
    </source>
</evidence>
<sequence>MNYSTPQKEDIFRTYMYDYLKKRGMLYVAEVFRIEALVTRHPPFEFNQHPHGFLHDFWIFIQNGIFSPSLQMPLGSSNQALNIGTIPTQQNGIQNGFVPTIPTQQNDVQNGFVPVNVGTIPTQQNGVQNGFVPVNVDPIPTQQNGVQNGFVPVNVGAIPTQQNGVQNGFVPVNVGAIPTQQNDVQNGFVPINVGTITTQQNGVVPINVGSVPKLNSLPQQYDGVARKLGTVPRLDSLRQQYGVVPKNVGTIQQSNPLPQQYDVVPVNPSTRPRLDSLRQKYGVVTKNVGTIPQSKPLPQQHDVVPANPSTRPRLDPLLQQYGVAPVKDPGPTIWDTNFQRHGEKFSVKFLSGFDTNDSLSSCDFSSDGKIVASGGLGKKAIICYMDTSDCVTTSQSHSAPISDVRFQQKTTIFATCSYDYKVKLWNSNKPGTVLFDLVGHNEWVKSMDFHPLEAILCSSDNFDVLEVWDLIQCVRLKNFLVGGQQVRFEPVFGKTLAVANGNVINILDIQSWRIQNRFQGHDKEVRSICWDAQGQMVASVTEDCARVWSIAVRGKCMFEYQSKGKRFGSIIFHPRYPDVLVIGGALNMELWIPETGQVYLFPAHSGQITGLAACKQNETIASSSSDSTVKIWK</sequence>
<dbReference type="Pfam" id="PF00400">
    <property type="entry name" value="WD40"/>
    <property type="match status" value="5"/>
</dbReference>
<dbReference type="KEGG" id="cam:101511148"/>
<dbReference type="SMART" id="SM00320">
    <property type="entry name" value="WD40"/>
    <property type="match status" value="5"/>
</dbReference>
<gene>
    <name evidence="3" type="primary">LOC101511148</name>
</gene>
<protein>
    <submittedName>
        <fullName evidence="3">Transcriptional repressor TUP1-like isoform X1</fullName>
    </submittedName>
</protein>
<proteinExistence type="predicted"/>
<keyword evidence="1" id="KW-0853">WD repeat</keyword>
<dbReference type="InterPro" id="IPR036322">
    <property type="entry name" value="WD40_repeat_dom_sf"/>
</dbReference>
<dbReference type="PaxDb" id="3827-XP_004505072.1"/>
<dbReference type="AlphaFoldDB" id="A0A1S2YHZ8"/>
<dbReference type="eggNOG" id="KOG0266">
    <property type="taxonomic scope" value="Eukaryota"/>
</dbReference>
<dbReference type="RefSeq" id="XP_004505072.1">
    <property type="nucleotide sequence ID" value="XM_004505015.3"/>
</dbReference>
<dbReference type="InterPro" id="IPR001680">
    <property type="entry name" value="WD40_rpt"/>
</dbReference>
<dbReference type="InterPro" id="IPR015943">
    <property type="entry name" value="WD40/YVTN_repeat-like_dom_sf"/>
</dbReference>
<keyword evidence="2" id="KW-1185">Reference proteome</keyword>
<reference evidence="2" key="1">
    <citation type="journal article" date="2013" name="Nat. Biotechnol.">
        <title>Draft genome sequence of chickpea (Cicer arietinum) provides a resource for trait improvement.</title>
        <authorList>
            <person name="Varshney R.K."/>
            <person name="Song C."/>
            <person name="Saxena R.K."/>
            <person name="Azam S."/>
            <person name="Yu S."/>
            <person name="Sharpe A.G."/>
            <person name="Cannon S."/>
            <person name="Baek J."/>
            <person name="Rosen B.D."/>
            <person name="Tar'an B."/>
            <person name="Millan T."/>
            <person name="Zhang X."/>
            <person name="Ramsay L.D."/>
            <person name="Iwata A."/>
            <person name="Wang Y."/>
            <person name="Nelson W."/>
            <person name="Farmer A.D."/>
            <person name="Gaur P.M."/>
            <person name="Soderlund C."/>
            <person name="Penmetsa R.V."/>
            <person name="Xu C."/>
            <person name="Bharti A.K."/>
            <person name="He W."/>
            <person name="Winter P."/>
            <person name="Zhao S."/>
            <person name="Hane J.K."/>
            <person name="Carrasquilla-Garcia N."/>
            <person name="Condie J.A."/>
            <person name="Upadhyaya H.D."/>
            <person name="Luo M.C."/>
            <person name="Thudi M."/>
            <person name="Gowda C.L."/>
            <person name="Singh N.P."/>
            <person name="Lichtenzveig J."/>
            <person name="Gali K.K."/>
            <person name="Rubio J."/>
            <person name="Nadarajan N."/>
            <person name="Dolezel J."/>
            <person name="Bansal K.C."/>
            <person name="Xu X."/>
            <person name="Edwards D."/>
            <person name="Zhang G."/>
            <person name="Kahl G."/>
            <person name="Gil J."/>
            <person name="Singh K.B."/>
            <person name="Datta S.K."/>
            <person name="Jackson S.A."/>
            <person name="Wang J."/>
            <person name="Cook D.R."/>
        </authorList>
    </citation>
    <scope>NUCLEOTIDE SEQUENCE [LARGE SCALE GENOMIC DNA]</scope>
    <source>
        <strain evidence="2">cv. CDC Frontier</strain>
    </source>
</reference>
<dbReference type="PROSITE" id="PS50294">
    <property type="entry name" value="WD_REPEATS_REGION"/>
    <property type="match status" value="2"/>
</dbReference>
<dbReference type="OrthoDB" id="5600002at2759"/>
<dbReference type="PANTHER" id="PTHR44376">
    <property type="entry name" value="TRANSCRIPTIONAL REGULATOR OF FILAMENTOUS GROWTH FLO8"/>
    <property type="match status" value="1"/>
</dbReference>
<dbReference type="SUPFAM" id="SSF50978">
    <property type="entry name" value="WD40 repeat-like"/>
    <property type="match status" value="1"/>
</dbReference>
<feature type="repeat" description="WD" evidence="1">
    <location>
        <begin position="601"/>
        <end position="633"/>
    </location>
</feature>
<dbReference type="GeneID" id="101511148"/>
<evidence type="ECO:0000313" key="2">
    <source>
        <dbReference type="Proteomes" id="UP000087171"/>
    </source>
</evidence>
<reference evidence="3" key="2">
    <citation type="submission" date="2025-08" db="UniProtKB">
        <authorList>
            <consortium name="RefSeq"/>
        </authorList>
    </citation>
    <scope>IDENTIFICATION</scope>
    <source>
        <tissue evidence="3">Etiolated seedlings</tissue>
    </source>
</reference>
<dbReference type="PROSITE" id="PS50082">
    <property type="entry name" value="WD_REPEATS_2"/>
    <property type="match status" value="3"/>
</dbReference>
<accession>A0A1S2YHZ8</accession>
<dbReference type="STRING" id="3827.A0A1S2YHZ8"/>
<organism evidence="2 3">
    <name type="scientific">Cicer arietinum</name>
    <name type="common">Chickpea</name>
    <name type="synonym">Garbanzo</name>
    <dbReference type="NCBI Taxonomy" id="3827"/>
    <lineage>
        <taxon>Eukaryota</taxon>
        <taxon>Viridiplantae</taxon>
        <taxon>Streptophyta</taxon>
        <taxon>Embryophyta</taxon>
        <taxon>Tracheophyta</taxon>
        <taxon>Spermatophyta</taxon>
        <taxon>Magnoliopsida</taxon>
        <taxon>eudicotyledons</taxon>
        <taxon>Gunneridae</taxon>
        <taxon>Pentapetalae</taxon>
        <taxon>rosids</taxon>
        <taxon>fabids</taxon>
        <taxon>Fabales</taxon>
        <taxon>Fabaceae</taxon>
        <taxon>Papilionoideae</taxon>
        <taxon>50 kb inversion clade</taxon>
        <taxon>NPAAA clade</taxon>
        <taxon>Hologalegina</taxon>
        <taxon>IRL clade</taxon>
        <taxon>Cicereae</taxon>
        <taxon>Cicer</taxon>
    </lineage>
</organism>
<dbReference type="Proteomes" id="UP000087171">
    <property type="component" value="Chromosome Ca6"/>
</dbReference>
<dbReference type="CDD" id="cd00200">
    <property type="entry name" value="WD40"/>
    <property type="match status" value="1"/>
</dbReference>
<dbReference type="PROSITE" id="PS50896">
    <property type="entry name" value="LISH"/>
    <property type="match status" value="1"/>
</dbReference>
<dbReference type="PANTHER" id="PTHR44376:SF8">
    <property type="entry name" value="TRANSCRIPTIONAL COREPRESSOR LEUNIG-LIKE"/>
    <property type="match status" value="1"/>
</dbReference>
<dbReference type="Gene3D" id="2.130.10.10">
    <property type="entry name" value="YVTN repeat-like/Quinoprotein amine dehydrogenase"/>
    <property type="match status" value="2"/>
</dbReference>
<name>A0A1S2YHZ8_CICAR</name>
<dbReference type="GO" id="GO:0003714">
    <property type="term" value="F:transcription corepressor activity"/>
    <property type="evidence" value="ECO:0007669"/>
    <property type="project" value="InterPro"/>
</dbReference>
<dbReference type="InterPro" id="IPR044716">
    <property type="entry name" value="LEUNIG-like"/>
</dbReference>
<feature type="repeat" description="WD" evidence="1">
    <location>
        <begin position="394"/>
        <end position="426"/>
    </location>
</feature>
<feature type="repeat" description="WD" evidence="1">
    <location>
        <begin position="437"/>
        <end position="470"/>
    </location>
</feature>